<gene>
    <name evidence="1" type="ORF">AZE42_10966</name>
</gene>
<accession>A0A1J8PT31</accession>
<protein>
    <submittedName>
        <fullName evidence="1">Uncharacterized protein</fullName>
    </submittedName>
</protein>
<dbReference type="EMBL" id="LVVM01005330">
    <property type="protein sequence ID" value="OJA10907.1"/>
    <property type="molecule type" value="Genomic_DNA"/>
</dbReference>
<keyword evidence="2" id="KW-1185">Reference proteome</keyword>
<organism evidence="1 2">
    <name type="scientific">Rhizopogon vesiculosus</name>
    <dbReference type="NCBI Taxonomy" id="180088"/>
    <lineage>
        <taxon>Eukaryota</taxon>
        <taxon>Fungi</taxon>
        <taxon>Dikarya</taxon>
        <taxon>Basidiomycota</taxon>
        <taxon>Agaricomycotina</taxon>
        <taxon>Agaricomycetes</taxon>
        <taxon>Agaricomycetidae</taxon>
        <taxon>Boletales</taxon>
        <taxon>Suillineae</taxon>
        <taxon>Rhizopogonaceae</taxon>
        <taxon>Rhizopogon</taxon>
    </lineage>
</organism>
<sequence>MSADVKSGGSCGMGRSISQVVVNGVEAYWFRVKDGDTMHTNYGSKHTWVFQPVPDISTT</sequence>
<reference evidence="1 2" key="1">
    <citation type="submission" date="2016-03" db="EMBL/GenBank/DDBJ databases">
        <title>Comparative genomics of the ectomycorrhizal sister species Rhizopogon vinicolor and Rhizopogon vesiculosus (Basidiomycota: Boletales) reveals a divergence of the mating type B locus.</title>
        <authorList>
            <person name="Mujic A.B."/>
            <person name="Kuo A."/>
            <person name="Tritt A."/>
            <person name="Lipzen A."/>
            <person name="Chen C."/>
            <person name="Johnson J."/>
            <person name="Sharma A."/>
            <person name="Barry K."/>
            <person name="Grigoriev I.V."/>
            <person name="Spatafora J.W."/>
        </authorList>
    </citation>
    <scope>NUCLEOTIDE SEQUENCE [LARGE SCALE GENOMIC DNA]</scope>
    <source>
        <strain evidence="1 2">AM-OR11-056</strain>
    </source>
</reference>
<evidence type="ECO:0000313" key="2">
    <source>
        <dbReference type="Proteomes" id="UP000183567"/>
    </source>
</evidence>
<dbReference type="AlphaFoldDB" id="A0A1J8PT31"/>
<proteinExistence type="predicted"/>
<name>A0A1J8PT31_9AGAM</name>
<dbReference type="Proteomes" id="UP000183567">
    <property type="component" value="Unassembled WGS sequence"/>
</dbReference>
<comment type="caution">
    <text evidence="1">The sequence shown here is derived from an EMBL/GenBank/DDBJ whole genome shotgun (WGS) entry which is preliminary data.</text>
</comment>
<evidence type="ECO:0000313" key="1">
    <source>
        <dbReference type="EMBL" id="OJA10907.1"/>
    </source>
</evidence>